<evidence type="ECO:0000313" key="2">
    <source>
        <dbReference type="Proteomes" id="UP000185674"/>
    </source>
</evidence>
<evidence type="ECO:0000313" key="1">
    <source>
        <dbReference type="EMBL" id="APV36354.1"/>
    </source>
</evidence>
<dbReference type="Gene3D" id="3.30.310.50">
    <property type="entry name" value="Alpha-D-phosphohexomutase, C-terminal domain"/>
    <property type="match status" value="1"/>
</dbReference>
<dbReference type="AlphaFoldDB" id="A0A1P8EJH4"/>
<gene>
    <name evidence="1" type="ORF">BEN76_10120</name>
</gene>
<dbReference type="RefSeq" id="WP_004945488.1">
    <property type="nucleotide sequence ID" value="NZ_BHGF01000034.1"/>
</dbReference>
<dbReference type="KEGG" id="asol:BEN76_10120"/>
<sequence length="91" mass="10501">MKTQTTLDTQDGKRIAKRLVNHWKHKFEVAESETEFRILMPTATVILTPSDTALVARIESDLDDHSRLEGVVIEHLNRMAQHEFDATWDTL</sequence>
<organism evidence="1 2">
    <name type="scientific">Acinetobacter soli</name>
    <dbReference type="NCBI Taxonomy" id="487316"/>
    <lineage>
        <taxon>Bacteria</taxon>
        <taxon>Pseudomonadati</taxon>
        <taxon>Pseudomonadota</taxon>
        <taxon>Gammaproteobacteria</taxon>
        <taxon>Moraxellales</taxon>
        <taxon>Moraxellaceae</taxon>
        <taxon>Acinetobacter</taxon>
    </lineage>
</organism>
<dbReference type="EMBL" id="CP016896">
    <property type="protein sequence ID" value="APV36354.1"/>
    <property type="molecule type" value="Genomic_DNA"/>
</dbReference>
<dbReference type="InterPro" id="IPR014543">
    <property type="entry name" value="UCP028291"/>
</dbReference>
<reference evidence="1 2" key="1">
    <citation type="submission" date="2016-08" db="EMBL/GenBank/DDBJ databases">
        <title>Complete genome sequence of Acinetobacter baylyi strain GFJ2.</title>
        <authorList>
            <person name="Tabata M."/>
            <person name="Kuboki S."/>
            <person name="Gibu N."/>
            <person name="Kinouchi Y."/>
            <person name="Vangnai A."/>
            <person name="Kasai D."/>
            <person name="Fukuda M."/>
        </authorList>
    </citation>
    <scope>NUCLEOTIDE SEQUENCE [LARGE SCALE GENOMIC DNA]</scope>
    <source>
        <strain evidence="1 2">GFJ2</strain>
    </source>
</reference>
<dbReference type="Pfam" id="PF09981">
    <property type="entry name" value="DUF2218"/>
    <property type="match status" value="1"/>
</dbReference>
<dbReference type="eggNOG" id="COG3553">
    <property type="taxonomic scope" value="Bacteria"/>
</dbReference>
<proteinExistence type="predicted"/>
<name>A0A1P8EJH4_9GAMM</name>
<dbReference type="Proteomes" id="UP000185674">
    <property type="component" value="Chromosome"/>
</dbReference>
<protein>
    <submittedName>
        <fullName evidence="1">Uncharacterized protein</fullName>
    </submittedName>
</protein>
<accession>A0A1P8EJH4</accession>